<sequence>MVLILSTQGWVWRIGTPVFFIAAGKCYCGIIVGNEVLEVCIYSGLRLGYIKLNNGSPKPVLLPRNILRYSAFHPSLRGLEVAWAAVGEKAADNATIWRWNFDGLLCKLGTLLVRLLVHFATRQHAPRKPYDENPSLRKFCKSDISGRSDTHSLTTLGRITVMSPSRQRQTALWDAPLPTLAELQAAFDASVCRKIPTLFAPMLVPLPAQYPMAALLNLYSGLMHIVPPSVIGPVESSGVPLFVHFPTCPPTRETPWVLSDRTGKVQFKLHTPVSLPILGEGKVVAIKEVSIEGWSLLTIQTKGARDTIYVLVPTESTRRVDYLLDVTPIPPKPVWLRLKRVASFQCEHSFAQHRNLTIDIRLL</sequence>
<name>A0ACC1Q6T4_9APHY</name>
<organism evidence="1 2">
    <name type="scientific">Trametes sanguinea</name>
    <dbReference type="NCBI Taxonomy" id="158606"/>
    <lineage>
        <taxon>Eukaryota</taxon>
        <taxon>Fungi</taxon>
        <taxon>Dikarya</taxon>
        <taxon>Basidiomycota</taxon>
        <taxon>Agaricomycotina</taxon>
        <taxon>Agaricomycetes</taxon>
        <taxon>Polyporales</taxon>
        <taxon>Polyporaceae</taxon>
        <taxon>Trametes</taxon>
    </lineage>
</organism>
<dbReference type="Proteomes" id="UP001144978">
    <property type="component" value="Unassembled WGS sequence"/>
</dbReference>
<evidence type="ECO:0000313" key="2">
    <source>
        <dbReference type="Proteomes" id="UP001144978"/>
    </source>
</evidence>
<keyword evidence="2" id="KW-1185">Reference proteome</keyword>
<protein>
    <submittedName>
        <fullName evidence="1">Uncharacterized protein</fullName>
    </submittedName>
</protein>
<evidence type="ECO:0000313" key="1">
    <source>
        <dbReference type="EMBL" id="KAJ3013779.1"/>
    </source>
</evidence>
<proteinExistence type="predicted"/>
<reference evidence="1" key="1">
    <citation type="submission" date="2022-08" db="EMBL/GenBank/DDBJ databases">
        <title>Genome Sequence of Pycnoporus sanguineus.</title>
        <authorList>
            <person name="Buettner E."/>
        </authorList>
    </citation>
    <scope>NUCLEOTIDE SEQUENCE</scope>
    <source>
        <strain evidence="1">CG-C14</strain>
    </source>
</reference>
<comment type="caution">
    <text evidence="1">The sequence shown here is derived from an EMBL/GenBank/DDBJ whole genome shotgun (WGS) entry which is preliminary data.</text>
</comment>
<gene>
    <name evidence="1" type="ORF">NUW54_g1496</name>
</gene>
<dbReference type="EMBL" id="JANSHE010000248">
    <property type="protein sequence ID" value="KAJ3013779.1"/>
    <property type="molecule type" value="Genomic_DNA"/>
</dbReference>
<accession>A0ACC1Q6T4</accession>